<dbReference type="PANTHER" id="PTHR10458">
    <property type="entry name" value="PEPTIDE DEFORMYLASE"/>
    <property type="match status" value="1"/>
</dbReference>
<feature type="binding site" evidence="2">
    <location>
        <position position="161"/>
    </location>
    <ligand>
        <name>Fe cation</name>
        <dbReference type="ChEBI" id="CHEBI:24875"/>
    </ligand>
</feature>
<dbReference type="PRINTS" id="PR01576">
    <property type="entry name" value="PDEFORMYLASE"/>
</dbReference>
<proteinExistence type="inferred from homology"/>
<reference evidence="3 4" key="1">
    <citation type="submission" date="2020-03" db="EMBL/GenBank/DDBJ databases">
        <title>Whole genome shotgun sequence of Phytohabitans flavus NBRC 107702.</title>
        <authorList>
            <person name="Komaki H."/>
            <person name="Tamura T."/>
        </authorList>
    </citation>
    <scope>NUCLEOTIDE SEQUENCE [LARGE SCALE GENOMIC DNA]</scope>
    <source>
        <strain evidence="3 4">NBRC 107702</strain>
    </source>
</reference>
<dbReference type="InterPro" id="IPR036821">
    <property type="entry name" value="Peptide_deformylase_sf"/>
</dbReference>
<dbReference type="AlphaFoldDB" id="A0A6F8Y2I1"/>
<sequence length="188" mass="19607">MSDSSVSDPFHGWTPDALGDAGEVLPVVTAPDPVLSRPGPEVDPSDPKVVRLAADLLATMRVSPGCVGLAAPQVGVSAQVFVVNVSGHPKAATVHGAFALCNAKVVEASRWRPGREGCMSVPDLTGDVKRAARVVVEAALPGTGEPVRLATDAFEARALQHEIDHCAGLLFLDRVAGAHAIHQRKTYL</sequence>
<dbReference type="HAMAP" id="MF_00163">
    <property type="entry name" value="Pep_deformylase"/>
    <property type="match status" value="1"/>
</dbReference>
<comment type="catalytic activity">
    <reaction evidence="2">
        <text>N-terminal N-formyl-L-methionyl-[peptide] + H2O = N-terminal L-methionyl-[peptide] + formate</text>
        <dbReference type="Rhea" id="RHEA:24420"/>
        <dbReference type="Rhea" id="RHEA-COMP:10639"/>
        <dbReference type="Rhea" id="RHEA-COMP:10640"/>
        <dbReference type="ChEBI" id="CHEBI:15377"/>
        <dbReference type="ChEBI" id="CHEBI:15740"/>
        <dbReference type="ChEBI" id="CHEBI:49298"/>
        <dbReference type="ChEBI" id="CHEBI:64731"/>
        <dbReference type="EC" id="3.5.1.88"/>
    </reaction>
</comment>
<dbReference type="GO" id="GO:0006412">
    <property type="term" value="P:translation"/>
    <property type="evidence" value="ECO:0007669"/>
    <property type="project" value="UniProtKB-UniRule"/>
</dbReference>
<dbReference type="Proteomes" id="UP000502508">
    <property type="component" value="Chromosome"/>
</dbReference>
<keyword evidence="4" id="KW-1185">Reference proteome</keyword>
<evidence type="ECO:0000256" key="2">
    <source>
        <dbReference type="HAMAP-Rule" id="MF_00163"/>
    </source>
</evidence>
<dbReference type="PANTHER" id="PTHR10458:SF22">
    <property type="entry name" value="PEPTIDE DEFORMYLASE"/>
    <property type="match status" value="1"/>
</dbReference>
<name>A0A6F8Y2I1_9ACTN</name>
<dbReference type="KEGG" id="pfla:Pflav_067260"/>
<dbReference type="EC" id="3.5.1.88" evidence="2"/>
<evidence type="ECO:0000256" key="1">
    <source>
        <dbReference type="ARBA" id="ARBA00010759"/>
    </source>
</evidence>
<evidence type="ECO:0000313" key="4">
    <source>
        <dbReference type="Proteomes" id="UP000502508"/>
    </source>
</evidence>
<dbReference type="PIRSF" id="PIRSF004749">
    <property type="entry name" value="Pep_def"/>
    <property type="match status" value="1"/>
</dbReference>
<dbReference type="Pfam" id="PF01327">
    <property type="entry name" value="Pep_deformylase"/>
    <property type="match status" value="1"/>
</dbReference>
<reference evidence="3 4" key="2">
    <citation type="submission" date="2020-03" db="EMBL/GenBank/DDBJ databases">
        <authorList>
            <person name="Ichikawa N."/>
            <person name="Kimura A."/>
            <person name="Kitahashi Y."/>
            <person name="Uohara A."/>
        </authorList>
    </citation>
    <scope>NUCLEOTIDE SEQUENCE [LARGE SCALE GENOMIC DNA]</scope>
    <source>
        <strain evidence="3 4">NBRC 107702</strain>
    </source>
</reference>
<keyword evidence="2" id="KW-0378">Hydrolase</keyword>
<comment type="similarity">
    <text evidence="1 2">Belongs to the polypeptide deformylase family.</text>
</comment>
<keyword evidence="2" id="KW-0648">Protein biosynthesis</keyword>
<accession>A0A6F8Y2I1</accession>
<dbReference type="SUPFAM" id="SSF56420">
    <property type="entry name" value="Peptide deformylase"/>
    <property type="match status" value="1"/>
</dbReference>
<dbReference type="GO" id="GO:0042586">
    <property type="term" value="F:peptide deformylase activity"/>
    <property type="evidence" value="ECO:0007669"/>
    <property type="project" value="UniProtKB-UniRule"/>
</dbReference>
<dbReference type="InterPro" id="IPR023635">
    <property type="entry name" value="Peptide_deformylase"/>
</dbReference>
<dbReference type="GO" id="GO:0046872">
    <property type="term" value="F:metal ion binding"/>
    <property type="evidence" value="ECO:0007669"/>
    <property type="project" value="UniProtKB-KW"/>
</dbReference>
<keyword evidence="2" id="KW-0408">Iron</keyword>
<feature type="active site" evidence="2">
    <location>
        <position position="162"/>
    </location>
</feature>
<comment type="cofactor">
    <cofactor evidence="2">
        <name>Fe(2+)</name>
        <dbReference type="ChEBI" id="CHEBI:29033"/>
    </cofactor>
    <text evidence="2">Binds 1 Fe(2+) ion.</text>
</comment>
<organism evidence="3 4">
    <name type="scientific">Phytohabitans flavus</name>
    <dbReference type="NCBI Taxonomy" id="1076124"/>
    <lineage>
        <taxon>Bacteria</taxon>
        <taxon>Bacillati</taxon>
        <taxon>Actinomycetota</taxon>
        <taxon>Actinomycetes</taxon>
        <taxon>Micromonosporales</taxon>
        <taxon>Micromonosporaceae</taxon>
    </lineage>
</organism>
<comment type="function">
    <text evidence="2">Removes the formyl group from the N-terminal Met of newly synthesized proteins. Requires at least a dipeptide for an efficient rate of reaction. N-terminal L-methionine is a prerequisite for activity but the enzyme has broad specificity at other positions.</text>
</comment>
<feature type="binding site" evidence="2">
    <location>
        <position position="165"/>
    </location>
    <ligand>
        <name>Fe cation</name>
        <dbReference type="ChEBI" id="CHEBI:24875"/>
    </ligand>
</feature>
<protein>
    <recommendedName>
        <fullName evidence="2">Peptide deformylase</fullName>
        <shortName evidence="2">PDF</shortName>
        <ecNumber evidence="2">3.5.1.88</ecNumber>
    </recommendedName>
    <alternativeName>
        <fullName evidence="2">Polypeptide deformylase</fullName>
    </alternativeName>
</protein>
<feature type="binding site" evidence="2">
    <location>
        <position position="118"/>
    </location>
    <ligand>
        <name>Fe cation</name>
        <dbReference type="ChEBI" id="CHEBI:24875"/>
    </ligand>
</feature>
<evidence type="ECO:0000313" key="3">
    <source>
        <dbReference type="EMBL" id="BCB80316.1"/>
    </source>
</evidence>
<gene>
    <name evidence="3" type="primary">def-2</name>
    <name evidence="2" type="synonym">def</name>
    <name evidence="3" type="ORF">Pflav_067260</name>
</gene>
<dbReference type="EMBL" id="AP022870">
    <property type="protein sequence ID" value="BCB80316.1"/>
    <property type="molecule type" value="Genomic_DNA"/>
</dbReference>
<dbReference type="CDD" id="cd00487">
    <property type="entry name" value="Pep_deformylase"/>
    <property type="match status" value="1"/>
</dbReference>
<dbReference type="Gene3D" id="3.90.45.10">
    <property type="entry name" value="Peptide deformylase"/>
    <property type="match status" value="1"/>
</dbReference>
<keyword evidence="2" id="KW-0479">Metal-binding</keyword>